<evidence type="ECO:0000313" key="3">
    <source>
        <dbReference type="Proteomes" id="UP001066276"/>
    </source>
</evidence>
<evidence type="ECO:0000313" key="2">
    <source>
        <dbReference type="EMBL" id="KAJ1190817.1"/>
    </source>
</evidence>
<accession>A0AAV7UT74</accession>
<gene>
    <name evidence="2" type="ORF">NDU88_000136</name>
</gene>
<reference evidence="2" key="1">
    <citation type="journal article" date="2022" name="bioRxiv">
        <title>Sequencing and chromosome-scale assembly of the giantPleurodeles waltlgenome.</title>
        <authorList>
            <person name="Brown T."/>
            <person name="Elewa A."/>
            <person name="Iarovenko S."/>
            <person name="Subramanian E."/>
            <person name="Araus A.J."/>
            <person name="Petzold A."/>
            <person name="Susuki M."/>
            <person name="Suzuki K.-i.T."/>
            <person name="Hayashi T."/>
            <person name="Toyoda A."/>
            <person name="Oliveira C."/>
            <person name="Osipova E."/>
            <person name="Leigh N.D."/>
            <person name="Simon A."/>
            <person name="Yun M.H."/>
        </authorList>
    </citation>
    <scope>NUCLEOTIDE SEQUENCE</scope>
    <source>
        <strain evidence="2">20211129_DDA</strain>
        <tissue evidence="2">Liver</tissue>
    </source>
</reference>
<dbReference type="AlphaFoldDB" id="A0AAV7UT74"/>
<sequence length="112" mass="12314">MVLGVCKSEPQRMSRRILAVEVNGILKEKLRVPGWIGASAGVPFSVNSLFRSSSVLQEAQNCGTAGIRGSERPPQPNQMHDHKQPTVVRRAAPWYTQRDRGRATSHTSGAHK</sequence>
<feature type="region of interest" description="Disordered" evidence="1">
    <location>
        <begin position="64"/>
        <end position="112"/>
    </location>
</feature>
<evidence type="ECO:0000256" key="1">
    <source>
        <dbReference type="SAM" id="MobiDB-lite"/>
    </source>
</evidence>
<dbReference type="Proteomes" id="UP001066276">
    <property type="component" value="Chromosome 2_2"/>
</dbReference>
<dbReference type="EMBL" id="JANPWB010000004">
    <property type="protein sequence ID" value="KAJ1190817.1"/>
    <property type="molecule type" value="Genomic_DNA"/>
</dbReference>
<comment type="caution">
    <text evidence="2">The sequence shown here is derived from an EMBL/GenBank/DDBJ whole genome shotgun (WGS) entry which is preliminary data.</text>
</comment>
<proteinExistence type="predicted"/>
<keyword evidence="3" id="KW-1185">Reference proteome</keyword>
<name>A0AAV7UT74_PLEWA</name>
<protein>
    <submittedName>
        <fullName evidence="2">Uncharacterized protein</fullName>
    </submittedName>
</protein>
<organism evidence="2 3">
    <name type="scientific">Pleurodeles waltl</name>
    <name type="common">Iberian ribbed newt</name>
    <dbReference type="NCBI Taxonomy" id="8319"/>
    <lineage>
        <taxon>Eukaryota</taxon>
        <taxon>Metazoa</taxon>
        <taxon>Chordata</taxon>
        <taxon>Craniata</taxon>
        <taxon>Vertebrata</taxon>
        <taxon>Euteleostomi</taxon>
        <taxon>Amphibia</taxon>
        <taxon>Batrachia</taxon>
        <taxon>Caudata</taxon>
        <taxon>Salamandroidea</taxon>
        <taxon>Salamandridae</taxon>
        <taxon>Pleurodelinae</taxon>
        <taxon>Pleurodeles</taxon>
    </lineage>
</organism>